<feature type="signal peptide" evidence="1">
    <location>
        <begin position="1"/>
        <end position="30"/>
    </location>
</feature>
<evidence type="ECO:0000313" key="2">
    <source>
        <dbReference type="EMBL" id="MBK9717316.1"/>
    </source>
</evidence>
<proteinExistence type="predicted"/>
<dbReference type="Proteomes" id="UP000808349">
    <property type="component" value="Unassembled WGS sequence"/>
</dbReference>
<protein>
    <submittedName>
        <fullName evidence="2">Uncharacterized protein</fullName>
    </submittedName>
</protein>
<sequence>MVFKPHSITIKNWKLSLFLILIIHCQHSLCAQTITAPVLSYHNSDVLLKSIFKNYEIISLDIDQIKSALNQRTVHQKLDIQLGSKHWNLDLFEYDLIKADYQLRIGTDEGIITKPKSGNIKTYRISNQNAAGEMGSLTISDHFFYGFVIDGNERYFLNPYLE</sequence>
<evidence type="ECO:0000313" key="3">
    <source>
        <dbReference type="Proteomes" id="UP000808349"/>
    </source>
</evidence>
<reference evidence="2 3" key="1">
    <citation type="submission" date="2020-10" db="EMBL/GenBank/DDBJ databases">
        <title>Connecting structure to function with the recovery of over 1000 high-quality activated sludge metagenome-assembled genomes encoding full-length rRNA genes using long-read sequencing.</title>
        <authorList>
            <person name="Singleton C.M."/>
            <person name="Petriglieri F."/>
            <person name="Kristensen J.M."/>
            <person name="Kirkegaard R.H."/>
            <person name="Michaelsen T.Y."/>
            <person name="Andersen M.H."/>
            <person name="Karst S.M."/>
            <person name="Dueholm M.S."/>
            <person name="Nielsen P.H."/>
            <person name="Albertsen M."/>
        </authorList>
    </citation>
    <scope>NUCLEOTIDE SEQUENCE [LARGE SCALE GENOMIC DNA]</scope>
    <source>
        <strain evidence="2">Ribe_18-Q3-R11-54_BAT3C.373</strain>
    </source>
</reference>
<dbReference type="EMBL" id="JADKFW010000004">
    <property type="protein sequence ID" value="MBK9717316.1"/>
    <property type="molecule type" value="Genomic_DNA"/>
</dbReference>
<comment type="caution">
    <text evidence="2">The sequence shown here is derived from an EMBL/GenBank/DDBJ whole genome shotgun (WGS) entry which is preliminary data.</text>
</comment>
<accession>A0A9D7S8G4</accession>
<dbReference type="AlphaFoldDB" id="A0A9D7S8G4"/>
<organism evidence="2 3">
    <name type="scientific">Candidatus Defluviibacterium haderslevense</name>
    <dbReference type="NCBI Taxonomy" id="2981993"/>
    <lineage>
        <taxon>Bacteria</taxon>
        <taxon>Pseudomonadati</taxon>
        <taxon>Bacteroidota</taxon>
        <taxon>Saprospiria</taxon>
        <taxon>Saprospirales</taxon>
        <taxon>Saprospiraceae</taxon>
        <taxon>Candidatus Defluviibacterium</taxon>
    </lineage>
</organism>
<feature type="chain" id="PRO_5039390692" evidence="1">
    <location>
        <begin position="31"/>
        <end position="162"/>
    </location>
</feature>
<name>A0A9D7S8G4_9BACT</name>
<gene>
    <name evidence="2" type="ORF">IPO85_07365</name>
</gene>
<evidence type="ECO:0000256" key="1">
    <source>
        <dbReference type="SAM" id="SignalP"/>
    </source>
</evidence>
<keyword evidence="1" id="KW-0732">Signal</keyword>